<sequence>MKINYFFILLFFIQNVCAQTEKVISGKVVNDNFPMAKVDVINFTQNTLVVTNNNGEFKIKVAVGDKLVLFVNEFNNYKLIITQKDIDANWLQINLSKMPIELDEVKVANKFKYKNIVSQEDIDKITVAKEASAPKVVGVYDGRTPNGLDFVRMGKGVSKFVKSLFGDDDEDKKNEKVRFIDYLESNFDKDFYVKTLKLKEEDITIFKEYCDVDVQSSVLMKEMEYLRIYEFLIAKSDAFKKMRNY</sequence>
<dbReference type="SUPFAM" id="SSF49464">
    <property type="entry name" value="Carboxypeptidase regulatory domain-like"/>
    <property type="match status" value="1"/>
</dbReference>
<dbReference type="Proteomes" id="UP001500367">
    <property type="component" value="Unassembled WGS sequence"/>
</dbReference>
<dbReference type="EMBL" id="BAABCT010000001">
    <property type="protein sequence ID" value="GAA4061704.1"/>
    <property type="molecule type" value="Genomic_DNA"/>
</dbReference>
<name>A0ABP7V8B3_9FLAO</name>
<evidence type="ECO:0000313" key="2">
    <source>
        <dbReference type="Proteomes" id="UP001500367"/>
    </source>
</evidence>
<proteinExistence type="predicted"/>
<protein>
    <recommendedName>
        <fullName evidence="3">Carboxypeptidase-like regulatory domain-containing protein</fullName>
    </recommendedName>
</protein>
<gene>
    <name evidence="1" type="ORF">GCM10022389_02740</name>
</gene>
<dbReference type="InterPro" id="IPR008969">
    <property type="entry name" value="CarboxyPept-like_regulatory"/>
</dbReference>
<comment type="caution">
    <text evidence="1">The sequence shown here is derived from an EMBL/GenBank/DDBJ whole genome shotgun (WGS) entry which is preliminary data.</text>
</comment>
<keyword evidence="2" id="KW-1185">Reference proteome</keyword>
<evidence type="ECO:0000313" key="1">
    <source>
        <dbReference type="EMBL" id="GAA4061704.1"/>
    </source>
</evidence>
<organism evidence="1 2">
    <name type="scientific">Flavobacterium cheonanense</name>
    <dbReference type="NCBI Taxonomy" id="706183"/>
    <lineage>
        <taxon>Bacteria</taxon>
        <taxon>Pseudomonadati</taxon>
        <taxon>Bacteroidota</taxon>
        <taxon>Flavobacteriia</taxon>
        <taxon>Flavobacteriales</taxon>
        <taxon>Flavobacteriaceae</taxon>
        <taxon>Flavobacterium</taxon>
    </lineage>
</organism>
<dbReference type="RefSeq" id="WP_344815035.1">
    <property type="nucleotide sequence ID" value="NZ_BAABCT010000001.1"/>
</dbReference>
<accession>A0ABP7V8B3</accession>
<evidence type="ECO:0008006" key="3">
    <source>
        <dbReference type="Google" id="ProtNLM"/>
    </source>
</evidence>
<reference evidence="2" key="1">
    <citation type="journal article" date="2019" name="Int. J. Syst. Evol. Microbiol.">
        <title>The Global Catalogue of Microorganisms (GCM) 10K type strain sequencing project: providing services to taxonomists for standard genome sequencing and annotation.</title>
        <authorList>
            <consortium name="The Broad Institute Genomics Platform"/>
            <consortium name="The Broad Institute Genome Sequencing Center for Infectious Disease"/>
            <person name="Wu L."/>
            <person name="Ma J."/>
        </authorList>
    </citation>
    <scope>NUCLEOTIDE SEQUENCE [LARGE SCALE GENOMIC DNA]</scope>
    <source>
        <strain evidence="2">JCM 17069</strain>
    </source>
</reference>